<keyword evidence="1" id="KW-1133">Transmembrane helix</keyword>
<protein>
    <submittedName>
        <fullName evidence="2">Uncharacterized protein</fullName>
    </submittedName>
</protein>
<reference evidence="2" key="1">
    <citation type="submission" date="2022-11" db="EMBL/GenBank/DDBJ databases">
        <title>Chromosomal genome sequence assembly and mating type (MAT) locus characterization of the leprose asexual lichenized fungus Lepraria neglecta (Nyl.) Erichsen.</title>
        <authorList>
            <person name="Allen J.L."/>
            <person name="Pfeffer B."/>
        </authorList>
    </citation>
    <scope>NUCLEOTIDE SEQUENCE</scope>
    <source>
        <strain evidence="2">Allen 5258</strain>
    </source>
</reference>
<proteinExistence type="predicted"/>
<keyword evidence="3" id="KW-1185">Reference proteome</keyword>
<dbReference type="Proteomes" id="UP001276659">
    <property type="component" value="Unassembled WGS sequence"/>
</dbReference>
<keyword evidence="1" id="KW-0472">Membrane</keyword>
<accession>A0AAE0DNS1</accession>
<evidence type="ECO:0000256" key="1">
    <source>
        <dbReference type="SAM" id="Phobius"/>
    </source>
</evidence>
<dbReference type="EMBL" id="JASNWA010000004">
    <property type="protein sequence ID" value="KAK3177011.1"/>
    <property type="molecule type" value="Genomic_DNA"/>
</dbReference>
<keyword evidence="1" id="KW-0812">Transmembrane</keyword>
<feature type="transmembrane region" description="Helical" evidence="1">
    <location>
        <begin position="248"/>
        <end position="270"/>
    </location>
</feature>
<dbReference type="AlphaFoldDB" id="A0AAE0DNS1"/>
<comment type="caution">
    <text evidence="2">The sequence shown here is derived from an EMBL/GenBank/DDBJ whole genome shotgun (WGS) entry which is preliminary data.</text>
</comment>
<evidence type="ECO:0000313" key="3">
    <source>
        <dbReference type="Proteomes" id="UP001276659"/>
    </source>
</evidence>
<organism evidence="2 3">
    <name type="scientific">Lepraria neglecta</name>
    <dbReference type="NCBI Taxonomy" id="209136"/>
    <lineage>
        <taxon>Eukaryota</taxon>
        <taxon>Fungi</taxon>
        <taxon>Dikarya</taxon>
        <taxon>Ascomycota</taxon>
        <taxon>Pezizomycotina</taxon>
        <taxon>Lecanoromycetes</taxon>
        <taxon>OSLEUM clade</taxon>
        <taxon>Lecanoromycetidae</taxon>
        <taxon>Lecanorales</taxon>
        <taxon>Lecanorineae</taxon>
        <taxon>Stereocaulaceae</taxon>
        <taxon>Lepraria</taxon>
    </lineage>
</organism>
<name>A0AAE0DNS1_9LECA</name>
<gene>
    <name evidence="2" type="ORF">OEA41_008337</name>
</gene>
<feature type="transmembrane region" description="Helical" evidence="1">
    <location>
        <begin position="223"/>
        <end position="242"/>
    </location>
</feature>
<sequence length="321" mass="35507">MALPLPLPLLRLFEIDDQSWFPAPFRAAVQACLTHFWIFKAPLLQSTSPASLVARTLQDFLGSRLKDYTFVDFCSGAGGPTPYIEQEVNKGFREARKEEGLRNGQLGSNGYADANGSIGGSGKGGVDFVMTDIHPHLQAWSQASHQSDNLHYVPTSVDAANAPPDLLKLAGTQSGTNKKTFRLFSLAFHHFPDPLAIAILQNTLATSSGFGILELQGRDVGNMFTVLMLGPLLWLGSWYWFWGQWAQLFWTYVIPVVPFVVVFDGIVSCLRTRRDGEVMALIREAVNSGKCSLDGWRFETGTAMHTWPTGRMQYFVGIKEG</sequence>
<evidence type="ECO:0000313" key="2">
    <source>
        <dbReference type="EMBL" id="KAK3177011.1"/>
    </source>
</evidence>